<dbReference type="AlphaFoldDB" id="A0A098BPC5"/>
<protein>
    <recommendedName>
        <fullName evidence="3">DUF4185 domain-containing protein</fullName>
    </recommendedName>
</protein>
<reference evidence="4 5" key="1">
    <citation type="journal article" date="2014" name="Genome Announc.">
        <title>Draft Genome Sequence of Propane- and Butane-Oxidizing Actinobacterium Rhodococcus ruber IEGM 231.</title>
        <authorList>
            <person name="Ivshina I.B."/>
            <person name="Kuyukina M.S."/>
            <person name="Krivoruchko A.V."/>
            <person name="Barbe V."/>
            <person name="Fischer C."/>
        </authorList>
    </citation>
    <scope>NUCLEOTIDE SEQUENCE [LARGE SCALE GENOMIC DNA]</scope>
</reference>
<dbReference type="Proteomes" id="UP000042997">
    <property type="component" value="Unassembled WGS sequence"/>
</dbReference>
<name>A0A098BPC5_9NOCA</name>
<dbReference type="eggNOG" id="COG4409">
    <property type="taxonomic scope" value="Bacteria"/>
</dbReference>
<proteinExistence type="predicted"/>
<dbReference type="Pfam" id="PF13810">
    <property type="entry name" value="DUF4185"/>
    <property type="match status" value="1"/>
</dbReference>
<dbReference type="PROSITE" id="PS51257">
    <property type="entry name" value="PROKAR_LIPOPROTEIN"/>
    <property type="match status" value="1"/>
</dbReference>
<dbReference type="InterPro" id="IPR025442">
    <property type="entry name" value="DUF4185"/>
</dbReference>
<accession>A0A098BPC5</accession>
<evidence type="ECO:0000256" key="2">
    <source>
        <dbReference type="SAM" id="SignalP"/>
    </source>
</evidence>
<dbReference type="RefSeq" id="WP_040273614.1">
    <property type="nucleotide sequence ID" value="NZ_JABFDS010000010.1"/>
</dbReference>
<feature type="region of interest" description="Disordered" evidence="1">
    <location>
        <begin position="33"/>
        <end position="85"/>
    </location>
</feature>
<feature type="region of interest" description="Disordered" evidence="1">
    <location>
        <begin position="139"/>
        <end position="158"/>
    </location>
</feature>
<dbReference type="OrthoDB" id="284233at2"/>
<evidence type="ECO:0000256" key="1">
    <source>
        <dbReference type="SAM" id="MobiDB-lite"/>
    </source>
</evidence>
<dbReference type="EMBL" id="CCSD01000085">
    <property type="protein sequence ID" value="CDZ90438.1"/>
    <property type="molecule type" value="Genomic_DNA"/>
</dbReference>
<evidence type="ECO:0000259" key="3">
    <source>
        <dbReference type="Pfam" id="PF13810"/>
    </source>
</evidence>
<gene>
    <name evidence="4" type="ORF">RHRU231_710116</name>
</gene>
<evidence type="ECO:0000313" key="4">
    <source>
        <dbReference type="EMBL" id="CDZ90438.1"/>
    </source>
</evidence>
<evidence type="ECO:0000313" key="5">
    <source>
        <dbReference type="Proteomes" id="UP000042997"/>
    </source>
</evidence>
<keyword evidence="2" id="KW-0732">Signal</keyword>
<feature type="chain" id="PRO_5001932837" description="DUF4185 domain-containing protein" evidence="2">
    <location>
        <begin position="31"/>
        <end position="405"/>
    </location>
</feature>
<feature type="domain" description="DUF4185" evidence="3">
    <location>
        <begin position="76"/>
        <end position="400"/>
    </location>
</feature>
<feature type="signal peptide" evidence="2">
    <location>
        <begin position="1"/>
        <end position="30"/>
    </location>
</feature>
<sequence length="405" mass="42642">MSAVRSVATFSSSLLLALGCAVPFAATAHAEPCGNSGPGSSGFGSSNPGAGTPQGPLPTITSGPTRTVAWVTGPRSPNRTDTRFSVSGTDLGIMWDNGETGPGRQVLMAFGDTFGDCSVEGDEWRRNILMRSADTELSDGIAVPEPRPGDPSSGAPVLASDPNFAREILGSIGIDGVETTVVPTAAVAVGGTQYINFMSVRAWGEPGEWWTNASALAYSTDNGETWTVDPATARINTPVEVPGVQQLAVGNAGFQQHAYVKHEGYVYDFGTPNGRFGPAYVSRVPEAQIRDLGAYEFWTGTGWVLGGIDAAVPVVDGPVGEMSVHWTGSAFVLLYGNEEGGRIEMRTSARPEGPWSAPRVLVTSAQISGLYAPYIHPWSSGNDLYFVASRWSDYNVMLLRTTVAG</sequence>
<organism evidence="4 5">
    <name type="scientific">Rhodococcus ruber</name>
    <dbReference type="NCBI Taxonomy" id="1830"/>
    <lineage>
        <taxon>Bacteria</taxon>
        <taxon>Bacillati</taxon>
        <taxon>Actinomycetota</taxon>
        <taxon>Actinomycetes</taxon>
        <taxon>Mycobacteriales</taxon>
        <taxon>Nocardiaceae</taxon>
        <taxon>Rhodococcus</taxon>
    </lineage>
</organism>
<feature type="compositionally biased region" description="Polar residues" evidence="1">
    <location>
        <begin position="75"/>
        <end position="85"/>
    </location>
</feature>